<organism evidence="2 3">
    <name type="scientific">Pseudolycoriella hygida</name>
    <dbReference type="NCBI Taxonomy" id="35572"/>
    <lineage>
        <taxon>Eukaryota</taxon>
        <taxon>Metazoa</taxon>
        <taxon>Ecdysozoa</taxon>
        <taxon>Arthropoda</taxon>
        <taxon>Hexapoda</taxon>
        <taxon>Insecta</taxon>
        <taxon>Pterygota</taxon>
        <taxon>Neoptera</taxon>
        <taxon>Endopterygota</taxon>
        <taxon>Diptera</taxon>
        <taxon>Nematocera</taxon>
        <taxon>Sciaroidea</taxon>
        <taxon>Sciaridae</taxon>
        <taxon>Pseudolycoriella</taxon>
    </lineage>
</organism>
<sequence length="33" mass="3718">MARRRKEVSKSKSSVRKTPSDNKNAVEGDSKLK</sequence>
<dbReference type="AlphaFoldDB" id="A0A9Q0N5H7"/>
<dbReference type="Proteomes" id="UP001151699">
    <property type="component" value="Chromosome B"/>
</dbReference>
<dbReference type="EMBL" id="WJQU01000002">
    <property type="protein sequence ID" value="KAJ6643487.1"/>
    <property type="molecule type" value="Genomic_DNA"/>
</dbReference>
<keyword evidence="3" id="KW-1185">Reference proteome</keyword>
<proteinExistence type="predicted"/>
<feature type="compositionally biased region" description="Basic and acidic residues" evidence="1">
    <location>
        <begin position="18"/>
        <end position="33"/>
    </location>
</feature>
<evidence type="ECO:0000313" key="2">
    <source>
        <dbReference type="EMBL" id="KAJ6643487.1"/>
    </source>
</evidence>
<accession>A0A9Q0N5H7</accession>
<comment type="caution">
    <text evidence="2">The sequence shown here is derived from an EMBL/GenBank/DDBJ whole genome shotgun (WGS) entry which is preliminary data.</text>
</comment>
<evidence type="ECO:0000313" key="3">
    <source>
        <dbReference type="Proteomes" id="UP001151699"/>
    </source>
</evidence>
<evidence type="ECO:0000256" key="1">
    <source>
        <dbReference type="SAM" id="MobiDB-lite"/>
    </source>
</evidence>
<feature type="region of interest" description="Disordered" evidence="1">
    <location>
        <begin position="1"/>
        <end position="33"/>
    </location>
</feature>
<name>A0A9Q0N5H7_9DIPT</name>
<reference evidence="2" key="1">
    <citation type="submission" date="2022-07" db="EMBL/GenBank/DDBJ databases">
        <authorList>
            <person name="Trinca V."/>
            <person name="Uliana J.V.C."/>
            <person name="Torres T.T."/>
            <person name="Ward R.J."/>
            <person name="Monesi N."/>
        </authorList>
    </citation>
    <scope>NUCLEOTIDE SEQUENCE</scope>
    <source>
        <strain evidence="2">HSMRA1968</strain>
        <tissue evidence="2">Whole embryos</tissue>
    </source>
</reference>
<gene>
    <name evidence="2" type="ORF">Bhyg_08449</name>
</gene>
<feature type="non-terminal residue" evidence="2">
    <location>
        <position position="33"/>
    </location>
</feature>
<protein>
    <submittedName>
        <fullName evidence="2">Uncharacterized protein</fullName>
    </submittedName>
</protein>